<feature type="transmembrane region" description="Helical" evidence="2">
    <location>
        <begin position="174"/>
        <end position="194"/>
    </location>
</feature>
<feature type="transmembrane region" description="Helical" evidence="2">
    <location>
        <begin position="37"/>
        <end position="59"/>
    </location>
</feature>
<evidence type="ECO:0000256" key="1">
    <source>
        <dbReference type="SAM" id="MobiDB-lite"/>
    </source>
</evidence>
<evidence type="ECO:0000313" key="3">
    <source>
        <dbReference type="EMBL" id="XAO46557.1"/>
    </source>
</evidence>
<dbReference type="AlphaFoldDB" id="A0AAU6WFG2"/>
<sequence>MAFVILSYILGSLVHLELVEITPAIVLDAVQIRKDTVIAALAILATLIVALALSTRSLAASTHDAREKTRRREQLRLSTEICGGLSVMFGLLYLARFLTVSSSVPQDATDTLIIVCLSQALAYVASTFRLSASEHLSAIQDRQPEMLSKHLRATNVSFRRWYFTPRDSVQLPRLVLSLSAAVLILITFMVIMLVTPRNVLDADQAQYVEIIVDLWILLLLLVLFPCLIGVLWLLPQNRSLLAAVVMLVPLGASILFLLILSVAMLNSGEYAGTEKTSAMIITVLVASSLCSCLLVIPLALTRYPRSPKLRSAYVRLCYPAHIVRYAILANERDRRRQEIHNAQRRIRALEPLALPDQRDDHQTAKSGASPQ</sequence>
<feature type="transmembrane region" description="Helical" evidence="2">
    <location>
        <begin position="111"/>
        <end position="132"/>
    </location>
</feature>
<dbReference type="KEGG" id="gey:QMQ05_03205"/>
<reference evidence="3 4" key="1">
    <citation type="submission" date="2023-05" db="EMBL/GenBank/DDBJ databases">
        <title>Glutamicibacter sp. B1, complete genome.</title>
        <authorList>
            <person name="Long Y.H."/>
            <person name="Fang T."/>
            <person name="Li X.Y."/>
        </authorList>
    </citation>
    <scope>NUCLEOTIDE SEQUENCE [LARGE SCALE GENOMIC DNA]</scope>
    <source>
        <strain evidence="3 4">B1</strain>
    </source>
</reference>
<dbReference type="Proteomes" id="UP001486888">
    <property type="component" value="Chromosome"/>
</dbReference>
<keyword evidence="2" id="KW-1133">Transmembrane helix</keyword>
<accession>A0AAU6WFG2</accession>
<organism evidence="3 4">
    <name type="scientific">Glutamicibacter ectropisis</name>
    <dbReference type="NCBI Taxonomy" id="3046593"/>
    <lineage>
        <taxon>Bacteria</taxon>
        <taxon>Bacillati</taxon>
        <taxon>Actinomycetota</taxon>
        <taxon>Actinomycetes</taxon>
        <taxon>Micrococcales</taxon>
        <taxon>Micrococcaceae</taxon>
        <taxon>Glutamicibacter</taxon>
    </lineage>
</organism>
<dbReference type="RefSeq" id="WP_345472957.1">
    <property type="nucleotide sequence ID" value="NZ_CP125942.1"/>
</dbReference>
<keyword evidence="2" id="KW-0812">Transmembrane</keyword>
<proteinExistence type="predicted"/>
<feature type="transmembrane region" description="Helical" evidence="2">
    <location>
        <begin position="214"/>
        <end position="234"/>
    </location>
</feature>
<keyword evidence="4" id="KW-1185">Reference proteome</keyword>
<feature type="transmembrane region" description="Helical" evidence="2">
    <location>
        <begin position="241"/>
        <end position="265"/>
    </location>
</feature>
<evidence type="ECO:0000313" key="4">
    <source>
        <dbReference type="Proteomes" id="UP001486888"/>
    </source>
</evidence>
<feature type="transmembrane region" description="Helical" evidence="2">
    <location>
        <begin position="277"/>
        <end position="300"/>
    </location>
</feature>
<dbReference type="EMBL" id="CP125942">
    <property type="protein sequence ID" value="XAO46557.1"/>
    <property type="molecule type" value="Genomic_DNA"/>
</dbReference>
<evidence type="ECO:0000256" key="2">
    <source>
        <dbReference type="SAM" id="Phobius"/>
    </source>
</evidence>
<protein>
    <submittedName>
        <fullName evidence="3">Uncharacterized protein</fullName>
    </submittedName>
</protein>
<feature type="region of interest" description="Disordered" evidence="1">
    <location>
        <begin position="351"/>
        <end position="371"/>
    </location>
</feature>
<gene>
    <name evidence="3" type="ORF">QMQ05_03205</name>
</gene>
<feature type="transmembrane region" description="Helical" evidence="2">
    <location>
        <begin position="80"/>
        <end position="99"/>
    </location>
</feature>
<name>A0AAU6WFG2_9MICC</name>
<keyword evidence="2" id="KW-0472">Membrane</keyword>